<accession>A0AAE7BE43</accession>
<name>A0AAE7BE43_9BACT</name>
<dbReference type="KEGG" id="adz:ADFLV_0032"/>
<proteinExistence type="predicted"/>
<dbReference type="InterPro" id="IPR000572">
    <property type="entry name" value="OxRdtase_Mopterin-bd_dom"/>
</dbReference>
<evidence type="ECO:0000313" key="3">
    <source>
        <dbReference type="Proteomes" id="UP000503313"/>
    </source>
</evidence>
<sequence>MKKLLLILLFLTSLFSKDVSYETNELKIEGLVEKKLVLNMDKLQEINDLRTGSKTITLTKNDTTYEGVLLKEIIDQAKINIKSRKDLNKVYIMAIASDNYKVLFSWNELFNSKIGDNVLIFLKKNGKSLDKNEGKLALISVEDINENPRHIKWLEKIIVNKID</sequence>
<gene>
    <name evidence="2" type="ORF">ADFLV_0032</name>
</gene>
<dbReference type="AlphaFoldDB" id="A0AAE7BE43"/>
<evidence type="ECO:0000313" key="2">
    <source>
        <dbReference type="EMBL" id="QKF76104.1"/>
    </source>
</evidence>
<feature type="domain" description="Oxidoreductase molybdopterin-binding" evidence="1">
    <location>
        <begin position="21"/>
        <end position="160"/>
    </location>
</feature>
<reference evidence="2 3" key="1">
    <citation type="submission" date="2020-05" db="EMBL/GenBank/DDBJ databases">
        <title>Complete genome sequencing of Campylobacter and Arcobacter type strains.</title>
        <authorList>
            <person name="Miller W.G."/>
            <person name="Yee E."/>
        </authorList>
    </citation>
    <scope>NUCLEOTIDE SEQUENCE [LARGE SCALE GENOMIC DNA]</scope>
    <source>
        <strain evidence="2 3">LMG 25694</strain>
    </source>
</reference>
<dbReference type="SUPFAM" id="SSF56524">
    <property type="entry name" value="Oxidoreductase molybdopterin-binding domain"/>
    <property type="match status" value="1"/>
</dbReference>
<dbReference type="Pfam" id="PF00174">
    <property type="entry name" value="Oxidored_molyb"/>
    <property type="match status" value="1"/>
</dbReference>
<dbReference type="Proteomes" id="UP000503313">
    <property type="component" value="Chromosome"/>
</dbReference>
<dbReference type="Gene3D" id="3.90.420.10">
    <property type="entry name" value="Oxidoreductase, molybdopterin-binding domain"/>
    <property type="match status" value="1"/>
</dbReference>
<dbReference type="RefSeq" id="WP_129011420.1">
    <property type="nucleotide sequence ID" value="NZ_CP053835.1"/>
</dbReference>
<dbReference type="EMBL" id="CP053835">
    <property type="protein sequence ID" value="QKF76104.1"/>
    <property type="molecule type" value="Genomic_DNA"/>
</dbReference>
<protein>
    <recommendedName>
        <fullName evidence="1">Oxidoreductase molybdopterin-binding domain-containing protein</fullName>
    </recommendedName>
</protein>
<keyword evidence="3" id="KW-1185">Reference proteome</keyword>
<dbReference type="InterPro" id="IPR036374">
    <property type="entry name" value="OxRdtase_Mopterin-bd_sf"/>
</dbReference>
<evidence type="ECO:0000259" key="1">
    <source>
        <dbReference type="Pfam" id="PF00174"/>
    </source>
</evidence>
<organism evidence="2 3">
    <name type="scientific">Arcobacter defluvii</name>
    <dbReference type="NCBI Taxonomy" id="873191"/>
    <lineage>
        <taxon>Bacteria</taxon>
        <taxon>Pseudomonadati</taxon>
        <taxon>Campylobacterota</taxon>
        <taxon>Epsilonproteobacteria</taxon>
        <taxon>Campylobacterales</taxon>
        <taxon>Arcobacteraceae</taxon>
        <taxon>Arcobacter</taxon>
    </lineage>
</organism>